<reference evidence="1 2" key="1">
    <citation type="journal article" date="2018" name="Nat. Biotechnol.">
        <title>A standardized bacterial taxonomy based on genome phylogeny substantially revises the tree of life.</title>
        <authorList>
            <person name="Parks D.H."/>
            <person name="Chuvochina M."/>
            <person name="Waite D.W."/>
            <person name="Rinke C."/>
            <person name="Skarshewski A."/>
            <person name="Chaumeil P.A."/>
            <person name="Hugenholtz P."/>
        </authorList>
    </citation>
    <scope>NUCLEOTIDE SEQUENCE [LARGE SCALE GENOMIC DNA]</scope>
    <source>
        <strain evidence="1">UBA10227</strain>
    </source>
</reference>
<evidence type="ECO:0000313" key="1">
    <source>
        <dbReference type="EMBL" id="HCY80952.1"/>
    </source>
</evidence>
<dbReference type="InterPro" id="IPR012657">
    <property type="entry name" value="23S_rRNA-intervening_sequence"/>
</dbReference>
<dbReference type="EMBL" id="DPRK01000081">
    <property type="protein sequence ID" value="HCY80952.1"/>
    <property type="molecule type" value="Genomic_DNA"/>
</dbReference>
<dbReference type="InterPro" id="IPR036583">
    <property type="entry name" value="23S_rRNA_IVS_sf"/>
</dbReference>
<dbReference type="SUPFAM" id="SSF158446">
    <property type="entry name" value="IVS-encoded protein-like"/>
    <property type="match status" value="1"/>
</dbReference>
<protein>
    <submittedName>
        <fullName evidence="1">Four helix bundle protein</fullName>
    </submittedName>
</protein>
<dbReference type="NCBIfam" id="TIGR02436">
    <property type="entry name" value="four helix bundle protein"/>
    <property type="match status" value="1"/>
</dbReference>
<organism evidence="1 2">
    <name type="scientific">Xanthomarina gelatinilytica</name>
    <dbReference type="NCBI Taxonomy" id="1137281"/>
    <lineage>
        <taxon>Bacteria</taxon>
        <taxon>Pseudomonadati</taxon>
        <taxon>Bacteroidota</taxon>
        <taxon>Flavobacteriia</taxon>
        <taxon>Flavobacteriales</taxon>
        <taxon>Flavobacteriaceae</taxon>
        <taxon>Xanthomarina</taxon>
    </lineage>
</organism>
<comment type="caution">
    <text evidence="1">The sequence shown here is derived from an EMBL/GenBank/DDBJ whole genome shotgun (WGS) entry which is preliminary data.</text>
</comment>
<proteinExistence type="predicted"/>
<gene>
    <name evidence="1" type="ORF">DHV22_04760</name>
</gene>
<dbReference type="PANTHER" id="PTHR38471:SF2">
    <property type="entry name" value="FOUR HELIX BUNDLE PROTEIN"/>
    <property type="match status" value="1"/>
</dbReference>
<sequence length="119" mass="13991">MKNYTELEVWKFARALVKSVYQLTKHFPNTEIYSLTNQINKSVISVPSNIAEGIGRQSDKETIQFLYISKGSLFELETQMYLAFDLEYIFEDQLKVILEQLSSYKKLLNGFINYFKNKL</sequence>
<dbReference type="AlphaFoldDB" id="A0A3D6BNY7"/>
<evidence type="ECO:0000313" key="2">
    <source>
        <dbReference type="Proteomes" id="UP000263268"/>
    </source>
</evidence>
<name>A0A3D6BNY7_9FLAO</name>
<dbReference type="Proteomes" id="UP000263268">
    <property type="component" value="Unassembled WGS sequence"/>
</dbReference>
<dbReference type="Gene3D" id="1.20.1440.60">
    <property type="entry name" value="23S rRNA-intervening sequence"/>
    <property type="match status" value="1"/>
</dbReference>
<accession>A0A3D6BNY7</accession>
<dbReference type="CDD" id="cd16377">
    <property type="entry name" value="23S_rRNA_IVP_like"/>
    <property type="match status" value="1"/>
</dbReference>
<dbReference type="Pfam" id="PF05635">
    <property type="entry name" value="23S_rRNA_IVP"/>
    <property type="match status" value="1"/>
</dbReference>
<dbReference type="PANTHER" id="PTHR38471">
    <property type="entry name" value="FOUR HELIX BUNDLE PROTEIN"/>
    <property type="match status" value="1"/>
</dbReference>